<protein>
    <recommendedName>
        <fullName evidence="1">DUF4216 domain-containing protein</fullName>
    </recommendedName>
</protein>
<comment type="caution">
    <text evidence="2">The sequence shown here is derived from an EMBL/GenBank/DDBJ whole genome shotgun (WGS) entry which is preliminary data.</text>
</comment>
<organism evidence="2 3">
    <name type="scientific">Ficus carica</name>
    <name type="common">Common fig</name>
    <dbReference type="NCBI Taxonomy" id="3494"/>
    <lineage>
        <taxon>Eukaryota</taxon>
        <taxon>Viridiplantae</taxon>
        <taxon>Streptophyta</taxon>
        <taxon>Embryophyta</taxon>
        <taxon>Tracheophyta</taxon>
        <taxon>Spermatophyta</taxon>
        <taxon>Magnoliopsida</taxon>
        <taxon>eudicotyledons</taxon>
        <taxon>Gunneridae</taxon>
        <taxon>Pentapetalae</taxon>
        <taxon>rosids</taxon>
        <taxon>fabids</taxon>
        <taxon>Rosales</taxon>
        <taxon>Moraceae</taxon>
        <taxon>Ficeae</taxon>
        <taxon>Ficus</taxon>
    </lineage>
</organism>
<name>A0AA88D639_FICCA</name>
<keyword evidence="3" id="KW-1185">Reference proteome</keyword>
<feature type="domain" description="DUF4216" evidence="1">
    <location>
        <begin position="41"/>
        <end position="112"/>
    </location>
</feature>
<dbReference type="AlphaFoldDB" id="A0AA88D639"/>
<dbReference type="Proteomes" id="UP001187192">
    <property type="component" value="Unassembled WGS sequence"/>
</dbReference>
<dbReference type="PANTHER" id="PTHR48258">
    <property type="entry name" value="DUF4218 DOMAIN-CONTAINING PROTEIN-RELATED"/>
    <property type="match status" value="1"/>
</dbReference>
<dbReference type="PANTHER" id="PTHR48258:SF6">
    <property type="entry name" value="LEUCINE-RICH REPEAT DOMAIN, L DOMAIN-CONTAINING PROTEIN"/>
    <property type="match status" value="1"/>
</dbReference>
<dbReference type="InterPro" id="IPR025312">
    <property type="entry name" value="DUF4216"/>
</dbReference>
<evidence type="ECO:0000313" key="3">
    <source>
        <dbReference type="Proteomes" id="UP001187192"/>
    </source>
</evidence>
<gene>
    <name evidence="2" type="ORF">TIFTF001_016362</name>
</gene>
<proteinExistence type="predicted"/>
<reference evidence="2" key="1">
    <citation type="submission" date="2023-07" db="EMBL/GenBank/DDBJ databases">
        <title>draft genome sequence of fig (Ficus carica).</title>
        <authorList>
            <person name="Takahashi T."/>
            <person name="Nishimura K."/>
        </authorList>
    </citation>
    <scope>NUCLEOTIDE SEQUENCE</scope>
</reference>
<evidence type="ECO:0000259" key="1">
    <source>
        <dbReference type="Pfam" id="PF13952"/>
    </source>
</evidence>
<dbReference type="Pfam" id="PF13952">
    <property type="entry name" value="DUF4216"/>
    <property type="match status" value="1"/>
</dbReference>
<sequence>MEFATVPTQDEKRNTQNYGILVESEYGGKQCDFYGNIKEIWEVQYLYWHIVILFKCAWYISVDDRKMHTGFHRTSIDVSLKCYKDDPFVLATQVKQVYYLDDRKKGNNWKVVRKVNHRHIWDTPSTSKTGEDGGEEDIVVINAEAYQEETSNDINVTFD</sequence>
<accession>A0AA88D639</accession>
<evidence type="ECO:0000313" key="2">
    <source>
        <dbReference type="EMBL" id="GMN47183.1"/>
    </source>
</evidence>
<dbReference type="EMBL" id="BTGU01000025">
    <property type="protein sequence ID" value="GMN47183.1"/>
    <property type="molecule type" value="Genomic_DNA"/>
</dbReference>